<feature type="domain" description="Chemoreceptor zinc-binding" evidence="1">
    <location>
        <begin position="37"/>
        <end position="78"/>
    </location>
</feature>
<organism evidence="2 3">
    <name type="scientific">Campylobacter jejuni subsp. doylei</name>
    <dbReference type="NCBI Taxonomy" id="32021"/>
    <lineage>
        <taxon>Bacteria</taxon>
        <taxon>Pseudomonadati</taxon>
        <taxon>Campylobacterota</taxon>
        <taxon>Epsilonproteobacteria</taxon>
        <taxon>Campylobacterales</taxon>
        <taxon>Campylobacteraceae</taxon>
        <taxon>Campylobacter</taxon>
    </lineage>
</organism>
<evidence type="ECO:0000313" key="3">
    <source>
        <dbReference type="Proteomes" id="UP000275504"/>
    </source>
</evidence>
<dbReference type="Proteomes" id="UP000275504">
    <property type="component" value="Chromosome"/>
</dbReference>
<evidence type="ECO:0000259" key="1">
    <source>
        <dbReference type="Pfam" id="PF13682"/>
    </source>
</evidence>
<reference evidence="2 3" key="1">
    <citation type="submission" date="2018-12" db="EMBL/GenBank/DDBJ databases">
        <authorList>
            <consortium name="Pathogen Informatics"/>
        </authorList>
    </citation>
    <scope>NUCLEOTIDE SEQUENCE [LARGE SCALE GENOMIC DNA]</scope>
    <source>
        <strain evidence="2 3">NCTC11951</strain>
    </source>
</reference>
<proteinExistence type="predicted"/>
<accession>A0A448J8Q2</accession>
<sequence>MSFSEKFTHLINEAYSTNSNAVGIASEAFVSLAKLDHIAFKLNGYKEIFAKSGKQLADHTSCRLGKWLASTGKEDLGKIKAS</sequence>
<gene>
    <name evidence="2" type="ORF">NCTC11951_00528</name>
</gene>
<dbReference type="Pfam" id="PF13682">
    <property type="entry name" value="CZB"/>
    <property type="match status" value="1"/>
</dbReference>
<dbReference type="EMBL" id="LR134359">
    <property type="protein sequence ID" value="VEG60942.1"/>
    <property type="molecule type" value="Genomic_DNA"/>
</dbReference>
<evidence type="ECO:0000313" key="2">
    <source>
        <dbReference type="EMBL" id="VEG60942.1"/>
    </source>
</evidence>
<protein>
    <submittedName>
        <fullName evidence="2">Methyl-accepting chemotaxis protein</fullName>
    </submittedName>
</protein>
<dbReference type="InterPro" id="IPR025991">
    <property type="entry name" value="Chemoreceptor_zinc-bind_dom"/>
</dbReference>
<dbReference type="AlphaFoldDB" id="A0A448J8Q2"/>
<name>A0A448J8Q2_CAMJU</name>